<dbReference type="PRINTS" id="PR00039">
    <property type="entry name" value="HTHLYSR"/>
</dbReference>
<protein>
    <submittedName>
        <fullName evidence="6">LysR family transcriptional regulator</fullName>
    </submittedName>
</protein>
<dbReference type="Gene3D" id="3.40.190.10">
    <property type="entry name" value="Periplasmic binding protein-like II"/>
    <property type="match status" value="2"/>
</dbReference>
<reference evidence="6 7" key="1">
    <citation type="submission" date="2020-04" db="EMBL/GenBank/DDBJ databases">
        <title>Draft Genome Sequence of Streptomyces morookaense DSM 40503, an 8-azaguanine-producing strain.</title>
        <authorList>
            <person name="Qi J."/>
            <person name="Gao J.-M."/>
        </authorList>
    </citation>
    <scope>NUCLEOTIDE SEQUENCE [LARGE SCALE GENOMIC DNA]</scope>
    <source>
        <strain evidence="6 7">DSM 40503</strain>
    </source>
</reference>
<proteinExistence type="inferred from homology"/>
<dbReference type="PROSITE" id="PS50931">
    <property type="entry name" value="HTH_LYSR"/>
    <property type="match status" value="1"/>
</dbReference>
<dbReference type="GO" id="GO:0032993">
    <property type="term" value="C:protein-DNA complex"/>
    <property type="evidence" value="ECO:0007669"/>
    <property type="project" value="TreeGrafter"/>
</dbReference>
<evidence type="ECO:0000313" key="6">
    <source>
        <dbReference type="EMBL" id="NVK80409.1"/>
    </source>
</evidence>
<evidence type="ECO:0000256" key="2">
    <source>
        <dbReference type="ARBA" id="ARBA00023015"/>
    </source>
</evidence>
<evidence type="ECO:0000256" key="1">
    <source>
        <dbReference type="ARBA" id="ARBA00009437"/>
    </source>
</evidence>
<dbReference type="InterPro" id="IPR036390">
    <property type="entry name" value="WH_DNA-bd_sf"/>
</dbReference>
<organism evidence="6 7">
    <name type="scientific">Streptomyces morookaense</name>
    <name type="common">Streptoverticillium morookaense</name>
    <dbReference type="NCBI Taxonomy" id="1970"/>
    <lineage>
        <taxon>Bacteria</taxon>
        <taxon>Bacillati</taxon>
        <taxon>Actinomycetota</taxon>
        <taxon>Actinomycetes</taxon>
        <taxon>Kitasatosporales</taxon>
        <taxon>Streptomycetaceae</taxon>
        <taxon>Streptomyces</taxon>
    </lineage>
</organism>
<sequence>MVTLRQLQYMLAIVEEGSFTRAAQRLHISQPALSRQLQALERFCGGLLVERDARPLRLTALGQAIHPHVRAAVTEAGRIRPAAARAVSGLRGELQLATMDSISLGLLPPVLRAWHESHPAMEVRLAEHRRTKDLMAALGEGRADIAIGPALDGWHGSRRLIGVAEFVVVLPPGDTAAEHAAGEALPLADLADRAWVRLAPDNTLGAVLDEACATAGFTPRTAVQAEQSAATPWLAASGLGPALVPAYLLPPSFTGRTRLPDPPVRQPLFAYTAATPGPVVAGFVEVLVRHARVARAPDPDGPGAVSGR</sequence>
<dbReference type="Proteomes" id="UP000587462">
    <property type="component" value="Unassembled WGS sequence"/>
</dbReference>
<dbReference type="InterPro" id="IPR005119">
    <property type="entry name" value="LysR_subst-bd"/>
</dbReference>
<accession>A0A7Y7B7S6</accession>
<evidence type="ECO:0000256" key="4">
    <source>
        <dbReference type="ARBA" id="ARBA00023163"/>
    </source>
</evidence>
<dbReference type="GO" id="GO:0003700">
    <property type="term" value="F:DNA-binding transcription factor activity"/>
    <property type="evidence" value="ECO:0007669"/>
    <property type="project" value="InterPro"/>
</dbReference>
<keyword evidence="3" id="KW-0238">DNA-binding</keyword>
<dbReference type="PANTHER" id="PTHR30346:SF28">
    <property type="entry name" value="HTH-TYPE TRANSCRIPTIONAL REGULATOR CYNR"/>
    <property type="match status" value="1"/>
</dbReference>
<dbReference type="InterPro" id="IPR000847">
    <property type="entry name" value="LysR_HTH_N"/>
</dbReference>
<dbReference type="GO" id="GO:0003677">
    <property type="term" value="F:DNA binding"/>
    <property type="evidence" value="ECO:0007669"/>
    <property type="project" value="UniProtKB-KW"/>
</dbReference>
<dbReference type="Pfam" id="PF03466">
    <property type="entry name" value="LysR_substrate"/>
    <property type="match status" value="1"/>
</dbReference>
<evidence type="ECO:0000259" key="5">
    <source>
        <dbReference type="PROSITE" id="PS50931"/>
    </source>
</evidence>
<dbReference type="FunFam" id="1.10.10.10:FF:000001">
    <property type="entry name" value="LysR family transcriptional regulator"/>
    <property type="match status" value="1"/>
</dbReference>
<keyword evidence="7" id="KW-1185">Reference proteome</keyword>
<keyword evidence="2" id="KW-0805">Transcription regulation</keyword>
<dbReference type="SUPFAM" id="SSF46785">
    <property type="entry name" value="Winged helix' DNA-binding domain"/>
    <property type="match status" value="1"/>
</dbReference>
<dbReference type="AlphaFoldDB" id="A0A7Y7B7S6"/>
<dbReference type="InterPro" id="IPR036388">
    <property type="entry name" value="WH-like_DNA-bd_sf"/>
</dbReference>
<dbReference type="Gene3D" id="1.10.10.10">
    <property type="entry name" value="Winged helix-like DNA-binding domain superfamily/Winged helix DNA-binding domain"/>
    <property type="match status" value="1"/>
</dbReference>
<keyword evidence="4" id="KW-0804">Transcription</keyword>
<dbReference type="SUPFAM" id="SSF53850">
    <property type="entry name" value="Periplasmic binding protein-like II"/>
    <property type="match status" value="1"/>
</dbReference>
<evidence type="ECO:0000256" key="3">
    <source>
        <dbReference type="ARBA" id="ARBA00023125"/>
    </source>
</evidence>
<gene>
    <name evidence="6" type="ORF">HG542_22510</name>
</gene>
<dbReference type="EMBL" id="JABBXF010000054">
    <property type="protein sequence ID" value="NVK80409.1"/>
    <property type="molecule type" value="Genomic_DNA"/>
</dbReference>
<dbReference type="PANTHER" id="PTHR30346">
    <property type="entry name" value="TRANSCRIPTIONAL DUAL REGULATOR HCAR-RELATED"/>
    <property type="match status" value="1"/>
</dbReference>
<dbReference type="CDD" id="cd05466">
    <property type="entry name" value="PBP2_LTTR_substrate"/>
    <property type="match status" value="1"/>
</dbReference>
<dbReference type="Pfam" id="PF00126">
    <property type="entry name" value="HTH_1"/>
    <property type="match status" value="1"/>
</dbReference>
<comment type="caution">
    <text evidence="6">The sequence shown here is derived from an EMBL/GenBank/DDBJ whole genome shotgun (WGS) entry which is preliminary data.</text>
</comment>
<comment type="similarity">
    <text evidence="1">Belongs to the LysR transcriptional regulatory family.</text>
</comment>
<feature type="domain" description="HTH lysR-type" evidence="5">
    <location>
        <begin position="2"/>
        <end position="59"/>
    </location>
</feature>
<evidence type="ECO:0000313" key="7">
    <source>
        <dbReference type="Proteomes" id="UP000587462"/>
    </source>
</evidence>
<name>A0A7Y7B7S6_STRMO</name>
<dbReference type="RefSeq" id="WP_171084287.1">
    <property type="nucleotide sequence ID" value="NZ_BNBU01000002.1"/>
</dbReference>